<organism evidence="3 4">
    <name type="scientific">Candidatus Methanoperedens nitratireducens</name>
    <dbReference type="NCBI Taxonomy" id="1392998"/>
    <lineage>
        <taxon>Archaea</taxon>
        <taxon>Methanobacteriati</taxon>
        <taxon>Methanobacteriota</taxon>
        <taxon>Stenosarchaea group</taxon>
        <taxon>Methanomicrobia</taxon>
        <taxon>Methanosarcinales</taxon>
        <taxon>ANME-2 cluster</taxon>
        <taxon>Candidatus Methanoperedentaceae</taxon>
        <taxon>Candidatus Methanoperedens</taxon>
    </lineage>
</organism>
<keyword evidence="4" id="KW-1185">Reference proteome</keyword>
<keyword evidence="1" id="KW-1133">Transmembrane helix</keyword>
<dbReference type="RefSeq" id="WP_096207218.1">
    <property type="nucleotide sequence ID" value="NZ_FZMP01000231.1"/>
</dbReference>
<dbReference type="Pfam" id="PF00884">
    <property type="entry name" value="Sulfatase"/>
    <property type="match status" value="1"/>
</dbReference>
<keyword evidence="1" id="KW-0812">Transmembrane</keyword>
<sequence length="449" mass="50083">MQDLTKKFLIILIIFALSEVALGISEVTLNNVKRPDGAILFIVDGLGSSYYYPELTPHALDGSEISKAKTINLTFGTRIIDIRTPQPVTGIAHSIIVTGYSQANEDIAGYTDATIFDITRQHGFVNLAVMEKGDFRNMREEQDIILFAENNSIDEPLISIQANKAPSGVYELMYDWKMRLPVYLNNLSGREQYSAYNKWGIDTANAVATYMIKKHPSQKFLLTVNIGAIDSGGHNLGEDDYYLLIEDLDRDFYPLYMTAKENNIALFFTGDHGMSFATKNAKRGGHASEKYSKMQESLRIPLVIMSPNIVSSVSNGEYGQEDIAPTLLSVLDLPNNLQYTDGSSINIKNYASIFVKANTEYHVSLWDAGRKVSESRDSELIFAGLPLNTNYTIKASGDDGTHEERLFLDSDKHFNFKPEQGLNYRGIVAIILISMVIIAGLVLIKRIKD</sequence>
<gene>
    <name evidence="3" type="ORF">MNV_810031</name>
</gene>
<dbReference type="Proteomes" id="UP000218615">
    <property type="component" value="Unassembled WGS sequence"/>
</dbReference>
<evidence type="ECO:0000256" key="1">
    <source>
        <dbReference type="SAM" id="Phobius"/>
    </source>
</evidence>
<dbReference type="InterPro" id="IPR017850">
    <property type="entry name" value="Alkaline_phosphatase_core_sf"/>
</dbReference>
<dbReference type="InterPro" id="IPR000917">
    <property type="entry name" value="Sulfatase_N"/>
</dbReference>
<dbReference type="OrthoDB" id="147085at2157"/>
<evidence type="ECO:0000313" key="3">
    <source>
        <dbReference type="EMBL" id="SNQ62689.1"/>
    </source>
</evidence>
<dbReference type="AlphaFoldDB" id="A0A284VU02"/>
<reference evidence="4" key="1">
    <citation type="submission" date="2017-06" db="EMBL/GenBank/DDBJ databases">
        <authorList>
            <person name="Cremers G."/>
        </authorList>
    </citation>
    <scope>NUCLEOTIDE SEQUENCE [LARGE SCALE GENOMIC DNA]</scope>
</reference>
<evidence type="ECO:0000259" key="2">
    <source>
        <dbReference type="Pfam" id="PF00884"/>
    </source>
</evidence>
<dbReference type="Gene3D" id="3.40.720.10">
    <property type="entry name" value="Alkaline Phosphatase, subunit A"/>
    <property type="match status" value="1"/>
</dbReference>
<accession>A0A284VU02</accession>
<feature type="transmembrane region" description="Helical" evidence="1">
    <location>
        <begin position="422"/>
        <end position="444"/>
    </location>
</feature>
<feature type="domain" description="Sulfatase N-terminal" evidence="2">
    <location>
        <begin position="259"/>
        <end position="332"/>
    </location>
</feature>
<evidence type="ECO:0000313" key="4">
    <source>
        <dbReference type="Proteomes" id="UP000218615"/>
    </source>
</evidence>
<protein>
    <submittedName>
        <fullName evidence="3">Putative phosphoglycerate mutase</fullName>
    </submittedName>
</protein>
<dbReference type="SUPFAM" id="SSF53649">
    <property type="entry name" value="Alkaline phosphatase-like"/>
    <property type="match status" value="1"/>
</dbReference>
<name>A0A284VU02_9EURY</name>
<dbReference type="EMBL" id="FZMP01000231">
    <property type="protein sequence ID" value="SNQ62689.1"/>
    <property type="molecule type" value="Genomic_DNA"/>
</dbReference>
<proteinExistence type="predicted"/>
<keyword evidence="1" id="KW-0472">Membrane</keyword>